<keyword evidence="4" id="KW-1185">Reference proteome</keyword>
<evidence type="ECO:0000259" key="2">
    <source>
        <dbReference type="Pfam" id="PF00646"/>
    </source>
</evidence>
<reference evidence="3 4" key="1">
    <citation type="journal article" date="2016" name="Mol. Biol. Evol.">
        <title>Comparative Genomics of Early-Diverging Mushroom-Forming Fungi Provides Insights into the Origins of Lignocellulose Decay Capabilities.</title>
        <authorList>
            <person name="Nagy L.G."/>
            <person name="Riley R."/>
            <person name="Tritt A."/>
            <person name="Adam C."/>
            <person name="Daum C."/>
            <person name="Floudas D."/>
            <person name="Sun H."/>
            <person name="Yadav J.S."/>
            <person name="Pangilinan J."/>
            <person name="Larsson K.H."/>
            <person name="Matsuura K."/>
            <person name="Barry K."/>
            <person name="Labutti K."/>
            <person name="Kuo R."/>
            <person name="Ohm R.A."/>
            <person name="Bhattacharya S.S."/>
            <person name="Shirouzu T."/>
            <person name="Yoshinaga Y."/>
            <person name="Martin F.M."/>
            <person name="Grigoriev I.V."/>
            <person name="Hibbett D.S."/>
        </authorList>
    </citation>
    <scope>NUCLEOTIDE SEQUENCE [LARGE SCALE GENOMIC DNA]</scope>
    <source>
        <strain evidence="3 4">HHB12029</strain>
    </source>
</reference>
<dbReference type="Pfam" id="PF00646">
    <property type="entry name" value="F-box"/>
    <property type="match status" value="1"/>
</dbReference>
<name>A0A165J3Z4_EXIGL</name>
<dbReference type="EMBL" id="KV425975">
    <property type="protein sequence ID" value="KZV94298.1"/>
    <property type="molecule type" value="Genomic_DNA"/>
</dbReference>
<dbReference type="AlphaFoldDB" id="A0A165J3Z4"/>
<sequence length="1101" mass="124381">MSFFVHDISELGGELYPTLPFIVASVCRTWRDIALDTPSLWTLCLSIDRGLRSRHLPLVVYVQILDDITVTAFAGLDDIMPKVLARVGDLTIFQRSDHSANDDTPDHCDVDIDHELLLPSTPELRDVMVRRLSPTRLSRSAFATVRELRVRARIGLDHVLALSRIAPDLELLNLDGIDDDDFEYDTPNATTRFASLHTLVLHDVHELRAFPTNAFPSLDVLDIRVTSQDGPAANCIPFMPLLRTLRVHCSDRSGNTHTKVAALISRVRHIERLEIWTRRDTGRLWDCLLEPDETLVPGLRHLIVNVRGYHGFQHTDEGDRIANFLETREARRQVAYGRVPNRIHTVELYGTRMPTPFIARIRRNPVVDRRQWTAMDETDPTPLHDFVSNRTFPHARVLDNPPYRVKEDVVANSGRPDLPRFEEAYDGVMKKFTKLLIGIAALLTVTIFTPVNDNLLNQMPHVIRPASRTYPSTQSASGTSRWTISDRDNPLDDPDDDSDAECDLNDQLVRSGATGRQVHAVTLRDTISLAELYDAQEIYGEYNAQNLLARISSRRPEHVVVAACRSVMKRPAPTFQKRMLEDMPTEIVMMVTEYLPREDQINLSSTSRAMRDMCTATFTMRVTIGRLAERRTRGVPDSTSILCTTSEACCQLVQSLNDFMSNTVYVANVRNVVIINQWIDIYPGFHDFNPPSALNASMFDPVFNAVCSLLASIRVVSIRMRGLGITYQMMDHIRQSATLKSLHLDRCVPVFARLGGIDAEFDRLRATRVPSYTALSHTHLDATMCTITRLTIGFGLEVYAHSLNWNVVRLCSGLRSLYCYSSDSSGGFAFPSRGLDSLLHLAALEDLIFENCTPALGRLIDCSASRQHNADDSTIPGAWRRLKLRTSLPIRASDFQRLVAYIGQYQQDLGVLVVEGLRYVPPSAVEALAVACPKLRAVGITKRKRETSMNNNCCTWDAPIQAYTGAFGRFLYLEHLTTNFLWIVEEAPAINDHQHADPDDVYTLTDEHPVQDTYDYRATDARLYRVGTDVDTHVSWSPINIAYNFHVATPSLRSLAVKSEFYECRVEIYTDVDLDTHFTLVDNPEDDPVHHEWNPPIGVPW</sequence>
<gene>
    <name evidence="3" type="ORF">EXIGLDRAFT_708969</name>
</gene>
<dbReference type="InterPro" id="IPR036047">
    <property type="entry name" value="F-box-like_dom_sf"/>
</dbReference>
<feature type="compositionally biased region" description="Polar residues" evidence="1">
    <location>
        <begin position="469"/>
        <end position="483"/>
    </location>
</feature>
<proteinExistence type="predicted"/>
<feature type="domain" description="F-box" evidence="2">
    <location>
        <begin position="580"/>
        <end position="614"/>
    </location>
</feature>
<dbReference type="Proteomes" id="UP000077266">
    <property type="component" value="Unassembled WGS sequence"/>
</dbReference>
<dbReference type="InterPro" id="IPR001810">
    <property type="entry name" value="F-box_dom"/>
</dbReference>
<evidence type="ECO:0000313" key="3">
    <source>
        <dbReference type="EMBL" id="KZV94298.1"/>
    </source>
</evidence>
<evidence type="ECO:0000313" key="4">
    <source>
        <dbReference type="Proteomes" id="UP000077266"/>
    </source>
</evidence>
<dbReference type="SUPFAM" id="SSF81383">
    <property type="entry name" value="F-box domain"/>
    <property type="match status" value="1"/>
</dbReference>
<protein>
    <recommendedName>
        <fullName evidence="2">F-box domain-containing protein</fullName>
    </recommendedName>
</protein>
<organism evidence="3 4">
    <name type="scientific">Exidia glandulosa HHB12029</name>
    <dbReference type="NCBI Taxonomy" id="1314781"/>
    <lineage>
        <taxon>Eukaryota</taxon>
        <taxon>Fungi</taxon>
        <taxon>Dikarya</taxon>
        <taxon>Basidiomycota</taxon>
        <taxon>Agaricomycotina</taxon>
        <taxon>Agaricomycetes</taxon>
        <taxon>Auriculariales</taxon>
        <taxon>Exidiaceae</taxon>
        <taxon>Exidia</taxon>
    </lineage>
</organism>
<accession>A0A165J3Z4</accession>
<dbReference type="InParanoid" id="A0A165J3Z4"/>
<feature type="region of interest" description="Disordered" evidence="1">
    <location>
        <begin position="466"/>
        <end position="499"/>
    </location>
</feature>
<evidence type="ECO:0000256" key="1">
    <source>
        <dbReference type="SAM" id="MobiDB-lite"/>
    </source>
</evidence>